<proteinExistence type="inferred from homology"/>
<dbReference type="GO" id="GO:0030687">
    <property type="term" value="C:preribosome, large subunit precursor"/>
    <property type="evidence" value="ECO:0007669"/>
    <property type="project" value="TreeGrafter"/>
</dbReference>
<feature type="compositionally biased region" description="Basic and acidic residues" evidence="2">
    <location>
        <begin position="244"/>
        <end position="255"/>
    </location>
</feature>
<comment type="caution">
    <text evidence="3">The sequence shown here is derived from an EMBL/GenBank/DDBJ whole genome shotgun (WGS) entry which is preliminary data.</text>
</comment>
<dbReference type="EMBL" id="JBBNAE010000010">
    <property type="protein sequence ID" value="KAK9091088.1"/>
    <property type="molecule type" value="Genomic_DNA"/>
</dbReference>
<protein>
    <recommendedName>
        <fullName evidence="5">RRP15-like protein</fullName>
    </recommendedName>
</protein>
<evidence type="ECO:0000313" key="4">
    <source>
        <dbReference type="Proteomes" id="UP001417504"/>
    </source>
</evidence>
<dbReference type="Pfam" id="PF07890">
    <property type="entry name" value="Rrp15p"/>
    <property type="match status" value="1"/>
</dbReference>
<feature type="compositionally biased region" description="Basic residues" evidence="2">
    <location>
        <begin position="40"/>
        <end position="56"/>
    </location>
</feature>
<feature type="compositionally biased region" description="Acidic residues" evidence="2">
    <location>
        <begin position="84"/>
        <end position="112"/>
    </location>
</feature>
<name>A0AAP0EKC8_9MAGN</name>
<dbReference type="Proteomes" id="UP001417504">
    <property type="component" value="Unassembled WGS sequence"/>
</dbReference>
<feature type="region of interest" description="Disordered" evidence="2">
    <location>
        <begin position="242"/>
        <end position="274"/>
    </location>
</feature>
<dbReference type="AlphaFoldDB" id="A0AAP0EKC8"/>
<sequence length="313" mass="34743">MSAEETAAVNPSKKRKSKATRSGKGKKKAKVFPRMEGQGKAKKIDKKMKKLFRKRARDYNSDEDDDNGEENENQRLNSERPAEDESGEEDEDEAEAEEKEVESGSEGEGDEIETGVVKFVEGCRAFSLAFNKITKKSVSEDLLGPVLSGHKKLLAEKLAEEEVEHKVKADAKKEKNLLREKGHVKPANFLDSHEKFLVSVATKGVVKLFNGVNKAQNAQKGLNPSRTKDAKALARRRKAAFLSELHKKPTQDVESSKGANSAATKKEDGPAWAPLRDSYMLTSSKLKNWDKMQDTNAADDMVEKAQFSSSDED</sequence>
<gene>
    <name evidence="3" type="ORF">Sjap_024265</name>
</gene>
<dbReference type="PANTHER" id="PTHR13245">
    <property type="entry name" value="RRP15-LIKE PROTEIN"/>
    <property type="match status" value="1"/>
</dbReference>
<dbReference type="InterPro" id="IPR012459">
    <property type="entry name" value="Rrp15"/>
</dbReference>
<evidence type="ECO:0000313" key="3">
    <source>
        <dbReference type="EMBL" id="KAK9091088.1"/>
    </source>
</evidence>
<reference evidence="3 4" key="1">
    <citation type="submission" date="2024-01" db="EMBL/GenBank/DDBJ databases">
        <title>Genome assemblies of Stephania.</title>
        <authorList>
            <person name="Yang L."/>
        </authorList>
    </citation>
    <scope>NUCLEOTIDE SEQUENCE [LARGE SCALE GENOMIC DNA]</scope>
    <source>
        <strain evidence="3">QJT</strain>
        <tissue evidence="3">Leaf</tissue>
    </source>
</reference>
<dbReference type="GO" id="GO:0000470">
    <property type="term" value="P:maturation of LSU-rRNA"/>
    <property type="evidence" value="ECO:0007669"/>
    <property type="project" value="TreeGrafter"/>
</dbReference>
<evidence type="ECO:0000256" key="1">
    <source>
        <dbReference type="ARBA" id="ARBA00007462"/>
    </source>
</evidence>
<feature type="compositionally biased region" description="Acidic residues" evidence="2">
    <location>
        <begin position="61"/>
        <end position="71"/>
    </location>
</feature>
<dbReference type="PANTHER" id="PTHR13245:SF14">
    <property type="entry name" value="RRP15-LIKE PROTEIN"/>
    <property type="match status" value="1"/>
</dbReference>
<feature type="region of interest" description="Disordered" evidence="2">
    <location>
        <begin position="1"/>
        <end position="112"/>
    </location>
</feature>
<organism evidence="3 4">
    <name type="scientific">Stephania japonica</name>
    <dbReference type="NCBI Taxonomy" id="461633"/>
    <lineage>
        <taxon>Eukaryota</taxon>
        <taxon>Viridiplantae</taxon>
        <taxon>Streptophyta</taxon>
        <taxon>Embryophyta</taxon>
        <taxon>Tracheophyta</taxon>
        <taxon>Spermatophyta</taxon>
        <taxon>Magnoliopsida</taxon>
        <taxon>Ranunculales</taxon>
        <taxon>Menispermaceae</taxon>
        <taxon>Menispermoideae</taxon>
        <taxon>Cissampelideae</taxon>
        <taxon>Stephania</taxon>
    </lineage>
</organism>
<evidence type="ECO:0008006" key="5">
    <source>
        <dbReference type="Google" id="ProtNLM"/>
    </source>
</evidence>
<dbReference type="GO" id="GO:0000460">
    <property type="term" value="P:maturation of 5.8S rRNA"/>
    <property type="evidence" value="ECO:0007669"/>
    <property type="project" value="TreeGrafter"/>
</dbReference>
<comment type="similarity">
    <text evidence="1">Belongs to the RRP15 family.</text>
</comment>
<feature type="compositionally biased region" description="Basic residues" evidence="2">
    <location>
        <begin position="12"/>
        <end position="31"/>
    </location>
</feature>
<keyword evidence="4" id="KW-1185">Reference proteome</keyword>
<evidence type="ECO:0000256" key="2">
    <source>
        <dbReference type="SAM" id="MobiDB-lite"/>
    </source>
</evidence>
<accession>A0AAP0EKC8</accession>